<evidence type="ECO:0000256" key="5">
    <source>
        <dbReference type="SAM" id="MobiDB-lite"/>
    </source>
</evidence>
<organism evidence="9 10">
    <name type="scientific">Setomelanomma holmii</name>
    <dbReference type="NCBI Taxonomy" id="210430"/>
    <lineage>
        <taxon>Eukaryota</taxon>
        <taxon>Fungi</taxon>
        <taxon>Dikarya</taxon>
        <taxon>Ascomycota</taxon>
        <taxon>Pezizomycotina</taxon>
        <taxon>Dothideomycetes</taxon>
        <taxon>Pleosporomycetidae</taxon>
        <taxon>Pleosporales</taxon>
        <taxon>Pleosporineae</taxon>
        <taxon>Phaeosphaeriaceae</taxon>
        <taxon>Setomelanomma</taxon>
    </lineage>
</organism>
<comment type="caution">
    <text evidence="9">The sequence shown here is derived from an EMBL/GenBank/DDBJ whole genome shotgun (WGS) entry which is preliminary data.</text>
</comment>
<dbReference type="FunFam" id="2.30.29.30:FF:000349">
    <property type="entry name" value="Transcription factor SipA3"/>
    <property type="match status" value="1"/>
</dbReference>
<dbReference type="Pfam" id="PF00169">
    <property type="entry name" value="PH"/>
    <property type="match status" value="1"/>
</dbReference>
<feature type="transmembrane region" description="Helical" evidence="6">
    <location>
        <begin position="1129"/>
        <end position="1157"/>
    </location>
</feature>
<dbReference type="InterPro" id="IPR027267">
    <property type="entry name" value="AH/BAR_dom_sf"/>
</dbReference>
<evidence type="ECO:0000259" key="8">
    <source>
        <dbReference type="PROSITE" id="PS51778"/>
    </source>
</evidence>
<dbReference type="SUPFAM" id="SSF103657">
    <property type="entry name" value="BAR/IMD domain-like"/>
    <property type="match status" value="1"/>
</dbReference>
<dbReference type="GO" id="GO:0005737">
    <property type="term" value="C:cytoplasm"/>
    <property type="evidence" value="ECO:0007669"/>
    <property type="project" value="InterPro"/>
</dbReference>
<dbReference type="Gene3D" id="2.30.29.30">
    <property type="entry name" value="Pleckstrin-homology domain (PH domain)/Phosphotyrosine-binding domain (PTB)"/>
    <property type="match status" value="1"/>
</dbReference>
<dbReference type="SMART" id="SM00233">
    <property type="entry name" value="PH"/>
    <property type="match status" value="1"/>
</dbReference>
<keyword evidence="3 6" id="KW-1133">Transmembrane helix</keyword>
<dbReference type="SUPFAM" id="SSF50729">
    <property type="entry name" value="PH domain-like"/>
    <property type="match status" value="1"/>
</dbReference>
<dbReference type="GO" id="GO:0016020">
    <property type="term" value="C:membrane"/>
    <property type="evidence" value="ECO:0007669"/>
    <property type="project" value="UniProtKB-SubCell"/>
</dbReference>
<evidence type="ECO:0000256" key="1">
    <source>
        <dbReference type="ARBA" id="ARBA00004370"/>
    </source>
</evidence>
<keyword evidence="2 6" id="KW-0812">Transmembrane</keyword>
<dbReference type="InterPro" id="IPR004148">
    <property type="entry name" value="BAR_dom"/>
</dbReference>
<feature type="domain" description="VASt" evidence="8">
    <location>
        <begin position="913"/>
        <end position="1082"/>
    </location>
</feature>
<proteinExistence type="predicted"/>
<feature type="region of interest" description="Disordered" evidence="5">
    <location>
        <begin position="849"/>
        <end position="869"/>
    </location>
</feature>
<sequence>MADETALQPALEPVARPLALIPVVIKEAALDSPTFRATAVHFGDQIELIERWLGSYVAATSKLTAELNNVQTLVDAYIQASHPPLQLSEAVLDHDYTVLALKRFEEGAREFWNSTLRSMKRAESTVCEPIRAFLQNDLRILKEARKNLDSTQRVFDGAIARYAGQVKSKEPSSLREDAFQLHEARRAYLTASMNFCVMAPQVRLTLDKILVKVVNEQWRDMRVARETSSKTLAAWTSDVERVRGWSKEMENGERVFKRELHLARQQVEHAAELAARPSRDLDTYAASTVPYLGTAPSSANLQSPAKPDPANEQAEKQGWLFQRTITGKPARTYWVRRWFFVKNGIFGWLTQGTRSGAVEESEKIGVLLCGIRPAFQEERRFCFDVKTKDTTILLQAETQSDITEWISAFEVAKRKALEDTSKDRAQGSVDAAFSISPPVAPEFAAKTSEGHAGHPSDEIGALDRTETLALPGDNGHATRGSFDITRRATSVEPGGESSRARIMEKLDLTRKSAVSPQLSGNPSSASGGIASLISASLASASHNIVQVGQIAAPAPGLPDTRLVMGQTLPYTSLAPSTLANPPAPTNLSKAAVAVSGERGLGIGRSGNMPGGLMANLWGSVNWGYVNRLARDEEVPNHERSLSDPPSPILQQPSALGPVEDQVEGGTSSTPHVAAHRKTMSLGGPAPSPSRTTVNTEVFPNYYPLALRMQDAQFRILFPTVPRAEKVVLVFRAVWNPTEQQEFPGRVYVTAKDIFFYSNHLGLVLITSISMSSIDEVTAAAGKDCDFLFLHFKPGTREDGATRLTVKTFLEPLKLLLRRLNFLVKNATTGELGLEETVKRLIKLEMEDPQVSSGDDGWEEVSPDTPIDPGYGGKNIKTSLRIDGNLFGPSSANINKNATKFKLPSQPVAFTPTGMTQVAVEKEYDLSAKALFHILFGDKSAVFQLLYRERWAQRVVQGPWVTIDQNLQRRDFEYEVAQPSKNAAVIINDYQIIEVHNDHLCYVVSDKKTPWYLPGHERFVLHSKIVITHVHKSRCKLAIYSKVDWKRNPRFAKKLIERQGLQDMELEAQDLVDVVNDQVARLGHNRSTAKVTSIFGLIGTQTQAVQLLAQDIPPPNRPRKFKLRPQTTGSFIAQFVGNIIISILSTVMSWILAAFAGLGNVISAHRMLVVLLVLSGSTNFFYTSKEGTRRLHRTRQNLGSHRHDLLVALRVVNRIEKEMVEAEYESWLLDETHKCDRVGAMVKDSAKGKEKEVEAWIKGYCGDCRTSLKSVEEVRKGLL</sequence>
<feature type="region of interest" description="Disordered" evidence="5">
    <location>
        <begin position="469"/>
        <end position="500"/>
    </location>
</feature>
<dbReference type="InterPro" id="IPR031968">
    <property type="entry name" value="VASt"/>
</dbReference>
<dbReference type="InterPro" id="IPR011993">
    <property type="entry name" value="PH-like_dom_sf"/>
</dbReference>
<dbReference type="EMBL" id="ML978179">
    <property type="protein sequence ID" value="KAF2031588.1"/>
    <property type="molecule type" value="Genomic_DNA"/>
</dbReference>
<reference evidence="9" key="1">
    <citation type="journal article" date="2020" name="Stud. Mycol.">
        <title>101 Dothideomycetes genomes: a test case for predicting lifestyles and emergence of pathogens.</title>
        <authorList>
            <person name="Haridas S."/>
            <person name="Albert R."/>
            <person name="Binder M."/>
            <person name="Bloem J."/>
            <person name="Labutti K."/>
            <person name="Salamov A."/>
            <person name="Andreopoulos B."/>
            <person name="Baker S."/>
            <person name="Barry K."/>
            <person name="Bills G."/>
            <person name="Bluhm B."/>
            <person name="Cannon C."/>
            <person name="Castanera R."/>
            <person name="Culley D."/>
            <person name="Daum C."/>
            <person name="Ezra D."/>
            <person name="Gonzalez J."/>
            <person name="Henrissat B."/>
            <person name="Kuo A."/>
            <person name="Liang C."/>
            <person name="Lipzen A."/>
            <person name="Lutzoni F."/>
            <person name="Magnuson J."/>
            <person name="Mondo S."/>
            <person name="Nolan M."/>
            <person name="Ohm R."/>
            <person name="Pangilinan J."/>
            <person name="Park H.-J."/>
            <person name="Ramirez L."/>
            <person name="Alfaro M."/>
            <person name="Sun H."/>
            <person name="Tritt A."/>
            <person name="Yoshinaga Y."/>
            <person name="Zwiers L.-H."/>
            <person name="Turgeon B."/>
            <person name="Goodwin S."/>
            <person name="Spatafora J."/>
            <person name="Crous P."/>
            <person name="Grigoriev I."/>
        </authorList>
    </citation>
    <scope>NUCLEOTIDE SEQUENCE</scope>
    <source>
        <strain evidence="9">CBS 110217</strain>
    </source>
</reference>
<dbReference type="CDD" id="cd13280">
    <property type="entry name" value="PH_SIP3"/>
    <property type="match status" value="1"/>
</dbReference>
<evidence type="ECO:0000256" key="6">
    <source>
        <dbReference type="SAM" id="Phobius"/>
    </source>
</evidence>
<dbReference type="InterPro" id="IPR039463">
    <property type="entry name" value="Sip3/Lam1_BAR"/>
</dbReference>
<feature type="region of interest" description="Disordered" evidence="5">
    <location>
        <begin position="635"/>
        <end position="670"/>
    </location>
</feature>
<evidence type="ECO:0000259" key="7">
    <source>
        <dbReference type="PROSITE" id="PS50003"/>
    </source>
</evidence>
<dbReference type="PANTHER" id="PTHR14248">
    <property type="entry name" value="CYCLIN Y, ISOFORM A"/>
    <property type="match status" value="1"/>
</dbReference>
<dbReference type="InterPro" id="IPR001849">
    <property type="entry name" value="PH_domain"/>
</dbReference>
<dbReference type="InterPro" id="IPR042067">
    <property type="entry name" value="Sip3_PH"/>
</dbReference>
<dbReference type="Gene3D" id="1.20.1270.60">
    <property type="entry name" value="Arfaptin homology (AH) domain/BAR domain"/>
    <property type="match status" value="1"/>
</dbReference>
<evidence type="ECO:0000256" key="2">
    <source>
        <dbReference type="ARBA" id="ARBA00022692"/>
    </source>
</evidence>
<evidence type="ECO:0008006" key="11">
    <source>
        <dbReference type="Google" id="ProtNLM"/>
    </source>
</evidence>
<dbReference type="AlphaFoldDB" id="A0A9P4HBK4"/>
<dbReference type="PROSITE" id="PS50003">
    <property type="entry name" value="PH_DOMAIN"/>
    <property type="match status" value="1"/>
</dbReference>
<feature type="domain" description="PH" evidence="7">
    <location>
        <begin position="313"/>
        <end position="414"/>
    </location>
</feature>
<dbReference type="CDD" id="cd07609">
    <property type="entry name" value="BAR_SIP3_fungi"/>
    <property type="match status" value="1"/>
</dbReference>
<dbReference type="OrthoDB" id="10070851at2759"/>
<protein>
    <recommendedName>
        <fullName evidence="11">Transcription factor SipA3</fullName>
    </recommendedName>
</protein>
<evidence type="ECO:0000256" key="3">
    <source>
        <dbReference type="ARBA" id="ARBA00022989"/>
    </source>
</evidence>
<dbReference type="PROSITE" id="PS51778">
    <property type="entry name" value="VAST"/>
    <property type="match status" value="1"/>
</dbReference>
<evidence type="ECO:0000256" key="4">
    <source>
        <dbReference type="ARBA" id="ARBA00023136"/>
    </source>
</evidence>
<evidence type="ECO:0000313" key="10">
    <source>
        <dbReference type="Proteomes" id="UP000799777"/>
    </source>
</evidence>
<keyword evidence="10" id="KW-1185">Reference proteome</keyword>
<feature type="region of interest" description="Disordered" evidence="5">
    <location>
        <begin position="295"/>
        <end position="314"/>
    </location>
</feature>
<dbReference type="FunFam" id="1.20.1270.60:FF:000079">
    <property type="entry name" value="Transcription factor SipA3"/>
    <property type="match status" value="1"/>
</dbReference>
<accession>A0A9P4HBK4</accession>
<dbReference type="Proteomes" id="UP000799777">
    <property type="component" value="Unassembled WGS sequence"/>
</dbReference>
<name>A0A9P4HBK4_9PLEO</name>
<keyword evidence="4 6" id="KW-0472">Membrane</keyword>
<evidence type="ECO:0000313" key="9">
    <source>
        <dbReference type="EMBL" id="KAF2031588.1"/>
    </source>
</evidence>
<comment type="subcellular location">
    <subcellularLocation>
        <location evidence="1">Membrane</location>
    </subcellularLocation>
</comment>
<dbReference type="Pfam" id="PF16746">
    <property type="entry name" value="BAR_3"/>
    <property type="match status" value="1"/>
</dbReference>
<gene>
    <name evidence="9" type="ORF">EK21DRAFT_62836</name>
</gene>
<dbReference type="Pfam" id="PF16016">
    <property type="entry name" value="VASt"/>
    <property type="match status" value="1"/>
</dbReference>